<dbReference type="OrthoDB" id="414945at2759"/>
<evidence type="ECO:0000313" key="1">
    <source>
        <dbReference type="EMBL" id="KAD2805071.1"/>
    </source>
</evidence>
<accession>A0A5N6LU19</accession>
<dbReference type="EMBL" id="SZYD01000018">
    <property type="protein sequence ID" value="KAD2805071.1"/>
    <property type="molecule type" value="Genomic_DNA"/>
</dbReference>
<evidence type="ECO:0008006" key="3">
    <source>
        <dbReference type="Google" id="ProtNLM"/>
    </source>
</evidence>
<dbReference type="PANTHER" id="PTHR11439:SF455">
    <property type="entry name" value="RLK (RECEPTOR-LIKE PROTEIN KINASE) 8, PUTATIVE-RELATED"/>
    <property type="match status" value="1"/>
</dbReference>
<evidence type="ECO:0000313" key="2">
    <source>
        <dbReference type="Proteomes" id="UP000326396"/>
    </source>
</evidence>
<dbReference type="AlphaFoldDB" id="A0A5N6LU19"/>
<name>A0A5N6LU19_9ASTR</name>
<comment type="caution">
    <text evidence="1">The sequence shown here is derived from an EMBL/GenBank/DDBJ whole genome shotgun (WGS) entry which is preliminary data.</text>
</comment>
<keyword evidence="2" id="KW-1185">Reference proteome</keyword>
<dbReference type="PANTHER" id="PTHR11439">
    <property type="entry name" value="GAG-POL-RELATED RETROTRANSPOSON"/>
    <property type="match status" value="1"/>
</dbReference>
<dbReference type="Proteomes" id="UP000326396">
    <property type="component" value="Linkage Group LG8"/>
</dbReference>
<organism evidence="1 2">
    <name type="scientific">Mikania micrantha</name>
    <name type="common">bitter vine</name>
    <dbReference type="NCBI Taxonomy" id="192012"/>
    <lineage>
        <taxon>Eukaryota</taxon>
        <taxon>Viridiplantae</taxon>
        <taxon>Streptophyta</taxon>
        <taxon>Embryophyta</taxon>
        <taxon>Tracheophyta</taxon>
        <taxon>Spermatophyta</taxon>
        <taxon>Magnoliopsida</taxon>
        <taxon>eudicotyledons</taxon>
        <taxon>Gunneridae</taxon>
        <taxon>Pentapetalae</taxon>
        <taxon>asterids</taxon>
        <taxon>campanulids</taxon>
        <taxon>Asterales</taxon>
        <taxon>Asteraceae</taxon>
        <taxon>Asteroideae</taxon>
        <taxon>Heliantheae alliance</taxon>
        <taxon>Eupatorieae</taxon>
        <taxon>Mikania</taxon>
    </lineage>
</organism>
<sequence length="256" mass="29729">MELTTLIERKGKLSALFACNAMPIKIGERFEVDGQMWWSNEELIRLTTPDGEIKTSSFSPSSLEGGKLVPWSAKKQHIVSRSNCEIEYRDMSHTIAEIMWIAHLLQELHAMPETHPTILCDNSRALFLTQNPISHKCVKHLELDYHFIREPVSRRKFHTRFVPSKLQVADIFTKSLPRPLFESFRKLLRLGPPLFRLRGVVTSGCVEFPMRIERSVYETGSYGDNSSSILVEKRTRRKPPLNDFRYYNDGWNCLFE</sequence>
<dbReference type="CDD" id="cd09272">
    <property type="entry name" value="RNase_HI_RT_Ty1"/>
    <property type="match status" value="1"/>
</dbReference>
<reference evidence="1 2" key="1">
    <citation type="submission" date="2019-05" db="EMBL/GenBank/DDBJ databases">
        <title>Mikania micrantha, genome provides insights into the molecular mechanism of rapid growth.</title>
        <authorList>
            <person name="Liu B."/>
        </authorList>
    </citation>
    <scope>NUCLEOTIDE SEQUENCE [LARGE SCALE GENOMIC DNA]</scope>
    <source>
        <strain evidence="1">NLD-2019</strain>
        <tissue evidence="1">Leaf</tissue>
    </source>
</reference>
<gene>
    <name evidence="1" type="ORF">E3N88_38448</name>
</gene>
<protein>
    <recommendedName>
        <fullName evidence="3">Reverse transcriptase Ty1/copia-type domain-containing protein</fullName>
    </recommendedName>
</protein>
<proteinExistence type="predicted"/>